<comment type="caution">
    <text evidence="2">The sequence shown here is derived from an EMBL/GenBank/DDBJ whole genome shotgun (WGS) entry which is preliminary data.</text>
</comment>
<protein>
    <submittedName>
        <fullName evidence="2">Monovalent cation/H(+) antiporter subunit G</fullName>
    </submittedName>
</protein>
<organism evidence="2 3">
    <name type="scientific">Nocardia veterana</name>
    <dbReference type="NCBI Taxonomy" id="132249"/>
    <lineage>
        <taxon>Bacteria</taxon>
        <taxon>Bacillati</taxon>
        <taxon>Actinomycetota</taxon>
        <taxon>Actinomycetes</taxon>
        <taxon>Mycobacteriales</taxon>
        <taxon>Nocardiaceae</taxon>
        <taxon>Nocardia</taxon>
    </lineage>
</organism>
<feature type="transmembrane region" description="Helical" evidence="1">
    <location>
        <begin position="40"/>
        <end position="61"/>
    </location>
</feature>
<evidence type="ECO:0000313" key="3">
    <source>
        <dbReference type="Proteomes" id="UP000523447"/>
    </source>
</evidence>
<evidence type="ECO:0000256" key="1">
    <source>
        <dbReference type="SAM" id="Phobius"/>
    </source>
</evidence>
<feature type="transmembrane region" description="Helical" evidence="1">
    <location>
        <begin position="6"/>
        <end position="28"/>
    </location>
</feature>
<dbReference type="AlphaFoldDB" id="A0A7X6M1P5"/>
<reference evidence="2 3" key="1">
    <citation type="submission" date="2020-04" db="EMBL/GenBank/DDBJ databases">
        <title>MicrobeNet Type strains.</title>
        <authorList>
            <person name="Nicholson A.C."/>
        </authorList>
    </citation>
    <scope>NUCLEOTIDE SEQUENCE [LARGE SCALE GENOMIC DNA]</scope>
    <source>
        <strain evidence="2 3">DSM 44445</strain>
    </source>
</reference>
<dbReference type="RefSeq" id="WP_040720997.1">
    <property type="nucleotide sequence ID" value="NZ_CAWPHS010000014.1"/>
</dbReference>
<dbReference type="Pfam" id="PF03334">
    <property type="entry name" value="PhaG_MnhG_YufB"/>
    <property type="match status" value="1"/>
</dbReference>
<gene>
    <name evidence="2" type="ORF">HGA07_19485</name>
</gene>
<feature type="transmembrane region" description="Helical" evidence="1">
    <location>
        <begin position="73"/>
        <end position="93"/>
    </location>
</feature>
<keyword evidence="1" id="KW-1133">Transmembrane helix</keyword>
<dbReference type="GO" id="GO:0098662">
    <property type="term" value="P:inorganic cation transmembrane transport"/>
    <property type="evidence" value="ECO:0007669"/>
    <property type="project" value="InterPro"/>
</dbReference>
<dbReference type="InterPro" id="IPR005133">
    <property type="entry name" value="PhaG_MnhG_YufB"/>
</dbReference>
<dbReference type="Proteomes" id="UP000523447">
    <property type="component" value="Unassembled WGS sequence"/>
</dbReference>
<proteinExistence type="predicted"/>
<name>A0A7X6M1P5_9NOCA</name>
<keyword evidence="1" id="KW-0472">Membrane</keyword>
<evidence type="ECO:0000313" key="2">
    <source>
        <dbReference type="EMBL" id="NKY87805.1"/>
    </source>
</evidence>
<sequence length="99" mass="10019">MTDPTTTAAAVALGAATVVAVGACWAAVRPRGVYARLHYPGILTSVSGPLLTLAVLLDYGIGLTTATVALTTALLWFTAPVAAAAVGKLEVIVDERKPS</sequence>
<accession>A0A7X6M1P5</accession>
<keyword evidence="3" id="KW-1185">Reference proteome</keyword>
<dbReference type="GO" id="GO:0015297">
    <property type="term" value="F:antiporter activity"/>
    <property type="evidence" value="ECO:0007669"/>
    <property type="project" value="InterPro"/>
</dbReference>
<keyword evidence="1" id="KW-0812">Transmembrane</keyword>
<dbReference type="EMBL" id="JAAXPE010000021">
    <property type="protein sequence ID" value="NKY87805.1"/>
    <property type="molecule type" value="Genomic_DNA"/>
</dbReference>